<proteinExistence type="predicted"/>
<evidence type="ECO:0000313" key="2">
    <source>
        <dbReference type="Proteomes" id="UP000559027"/>
    </source>
</evidence>
<dbReference type="OrthoDB" id="2788229at2759"/>
<keyword evidence="2" id="KW-1185">Reference proteome</keyword>
<organism evidence="1 2">
    <name type="scientific">Leucocoprinus leucothites</name>
    <dbReference type="NCBI Taxonomy" id="201217"/>
    <lineage>
        <taxon>Eukaryota</taxon>
        <taxon>Fungi</taxon>
        <taxon>Dikarya</taxon>
        <taxon>Basidiomycota</taxon>
        <taxon>Agaricomycotina</taxon>
        <taxon>Agaricomycetes</taxon>
        <taxon>Agaricomycetidae</taxon>
        <taxon>Agaricales</taxon>
        <taxon>Agaricineae</taxon>
        <taxon>Agaricaceae</taxon>
        <taxon>Leucocoprinus</taxon>
    </lineage>
</organism>
<reference evidence="1 2" key="1">
    <citation type="journal article" date="2020" name="ISME J.">
        <title>Uncovering the hidden diversity of litter-decomposition mechanisms in mushroom-forming fungi.</title>
        <authorList>
            <person name="Floudas D."/>
            <person name="Bentzer J."/>
            <person name="Ahren D."/>
            <person name="Johansson T."/>
            <person name="Persson P."/>
            <person name="Tunlid A."/>
        </authorList>
    </citation>
    <scope>NUCLEOTIDE SEQUENCE [LARGE SCALE GENOMIC DNA]</scope>
    <source>
        <strain evidence="1 2">CBS 146.42</strain>
    </source>
</reference>
<name>A0A8H5D658_9AGAR</name>
<gene>
    <name evidence="1" type="ORF">D9756_007347</name>
</gene>
<dbReference type="AlphaFoldDB" id="A0A8H5D658"/>
<dbReference type="InterPro" id="IPR032675">
    <property type="entry name" value="LRR_dom_sf"/>
</dbReference>
<comment type="caution">
    <text evidence="1">The sequence shown here is derived from an EMBL/GenBank/DDBJ whole genome shotgun (WGS) entry which is preliminary data.</text>
</comment>
<evidence type="ECO:0000313" key="1">
    <source>
        <dbReference type="EMBL" id="KAF5354321.1"/>
    </source>
</evidence>
<dbReference type="EMBL" id="JAACJO010000009">
    <property type="protein sequence ID" value="KAF5354321.1"/>
    <property type="molecule type" value="Genomic_DNA"/>
</dbReference>
<accession>A0A8H5D658</accession>
<protein>
    <recommendedName>
        <fullName evidence="3">F-box domain-containing protein</fullName>
    </recommendedName>
</protein>
<dbReference type="Proteomes" id="UP000559027">
    <property type="component" value="Unassembled WGS sequence"/>
</dbReference>
<dbReference type="Gene3D" id="3.80.10.10">
    <property type="entry name" value="Ribonuclease Inhibitor"/>
    <property type="match status" value="1"/>
</dbReference>
<sequence length="394" mass="46134">MVSLPLPYHNQMDLPQEIINSIIFHLRYDRTTLRALSLVCSTFLPESRRYLYQKIALARFDQRTYIPHECFTLELNRNTELFTTLSQRNPSIASYIHTFAYVFDPSHGDKEDICEWLNVCLQLMTNLKDLSFLFVRLPLARLVQGCTFELETFRYGPWVTKWSSESTDLYDFITSQCTLRKLMFIEFNPHGGDFKKFLWPHTTFFPQLKHLIGTALIIEHILPTCSPTSLSWVMFYGGDFYHVPNLGQKLEDMKSLCLHGGHIPVETRERMVAPLPSYCRHLQILHISGYLSEKFLSTNFSEVPHFPNLKIFIQSLPIPVSWQVWNKIRGDLATYLESRRLEVVAWFQELHHLQVAYFQQLPITEAKCFVAYERGVSEPIEVEAAEVWEISPWI</sequence>
<evidence type="ECO:0008006" key="3">
    <source>
        <dbReference type="Google" id="ProtNLM"/>
    </source>
</evidence>